<protein>
    <recommendedName>
        <fullName evidence="1">Nitroreductase domain-containing protein</fullName>
    </recommendedName>
</protein>
<dbReference type="GO" id="GO:0016491">
    <property type="term" value="F:oxidoreductase activity"/>
    <property type="evidence" value="ECO:0007669"/>
    <property type="project" value="InterPro"/>
</dbReference>
<name>A0A1E7G2S3_LACLC</name>
<dbReference type="Pfam" id="PF00881">
    <property type="entry name" value="Nitroreductase"/>
    <property type="match status" value="1"/>
</dbReference>
<dbReference type="AlphaFoldDB" id="A0A1E7G2S3"/>
<feature type="domain" description="Nitroreductase" evidence="1">
    <location>
        <begin position="3"/>
        <end position="131"/>
    </location>
</feature>
<proteinExistence type="predicted"/>
<dbReference type="InterPro" id="IPR000415">
    <property type="entry name" value="Nitroreductase-like"/>
</dbReference>
<organism evidence="2">
    <name type="scientific">Lactococcus cremoris subsp. cremoris IBB477</name>
    <dbReference type="NCBI Taxonomy" id="1449093"/>
    <lineage>
        <taxon>Bacteria</taxon>
        <taxon>Bacillati</taxon>
        <taxon>Bacillota</taxon>
        <taxon>Bacilli</taxon>
        <taxon>Lactobacillales</taxon>
        <taxon>Streptococcaceae</taxon>
        <taxon>Lactococcus</taxon>
        <taxon>Lactococcus cremoris subsp. cremoris</taxon>
    </lineage>
</organism>
<gene>
    <name evidence="2" type="ORF">AJ89_09920</name>
</gene>
<dbReference type="Gene3D" id="3.40.109.10">
    <property type="entry name" value="NADH Oxidase"/>
    <property type="match status" value="1"/>
</dbReference>
<evidence type="ECO:0000313" key="2">
    <source>
        <dbReference type="EMBL" id="OEU39243.1"/>
    </source>
</evidence>
<dbReference type="Proteomes" id="UP000176236">
    <property type="component" value="Chromosome"/>
</dbReference>
<dbReference type="RefSeq" id="WP_052719875.1">
    <property type="nucleotide sequence ID" value="NZ_CM007353.1"/>
</dbReference>
<comment type="caution">
    <text evidence="2">The sequence shown here is derived from an EMBL/GenBank/DDBJ whole genome shotgun (WGS) entry which is preliminary data.</text>
</comment>
<sequence length="152" mass="16731">MGDLSLILKAGLAAPSGKNLQECNLVVLIEERSISKTIQTIEKAKNIERYTGFYRAPVLVLVCAPREAVYGTQDSACIIENILIAATSLKLGGTWNNQLTTISDNKDVINLLSNFGITSNYKVYGTILLGYPLFNESKEKQIDAKNRISYIT</sequence>
<dbReference type="InterPro" id="IPR029479">
    <property type="entry name" value="Nitroreductase"/>
</dbReference>
<accession>A0A1E7G2S3</accession>
<evidence type="ECO:0000259" key="1">
    <source>
        <dbReference type="Pfam" id="PF00881"/>
    </source>
</evidence>
<reference evidence="2" key="1">
    <citation type="journal article" date="2016" name="Appl. Microbiol. Biotechnol.">
        <title>Adhesion of the genome-sequenced Lactococcus lactis subsp. cremoris IBB477 strain is mediated by specific molecular determinants.</title>
        <authorList>
            <person name="Radziwill-Bienkowska J.M."/>
            <person name="Le D.T."/>
            <person name="Szczesny P."/>
            <person name="Duviau M.P."/>
            <person name="Aleksandrzak-Piekarczyk T."/>
            <person name="Loubiere P."/>
            <person name="Mercier-Bonin M."/>
            <person name="Bardowski J.K."/>
            <person name="Kowalczyk M."/>
        </authorList>
    </citation>
    <scope>NUCLEOTIDE SEQUENCE [LARGE SCALE GENOMIC DNA]</scope>
    <source>
        <strain evidence="2">IBB477</strain>
    </source>
</reference>
<dbReference type="EMBL" id="JMMZ01000028">
    <property type="protein sequence ID" value="OEU39243.1"/>
    <property type="molecule type" value="Genomic_DNA"/>
</dbReference>
<dbReference type="SUPFAM" id="SSF55469">
    <property type="entry name" value="FMN-dependent nitroreductase-like"/>
    <property type="match status" value="1"/>
</dbReference>